<protein>
    <submittedName>
        <fullName evidence="1">Uncharacterized protein</fullName>
    </submittedName>
</protein>
<dbReference type="EMBL" id="CP066775">
    <property type="protein sequence ID" value="QQL50330.1"/>
    <property type="molecule type" value="Genomic_DNA"/>
</dbReference>
<dbReference type="RefSeq" id="WP_157522421.1">
    <property type="nucleotide sequence ID" value="NZ_CP066775.1"/>
</dbReference>
<dbReference type="Proteomes" id="UP000429232">
    <property type="component" value="Chromosome"/>
</dbReference>
<dbReference type="InterPro" id="IPR046558">
    <property type="entry name" value="DUF6712"/>
</dbReference>
<dbReference type="KEGG" id="mgik:GO620_002425"/>
<accession>A0A6I4HTZ1</accession>
<evidence type="ECO:0000313" key="2">
    <source>
        <dbReference type="Proteomes" id="UP000429232"/>
    </source>
</evidence>
<dbReference type="Pfam" id="PF20459">
    <property type="entry name" value="DUF6712"/>
    <property type="match status" value="1"/>
</dbReference>
<reference evidence="1 2" key="1">
    <citation type="submission" date="2020-12" db="EMBL/GenBank/DDBJ databases">
        <title>HMF7856_wgs.fasta genome submission.</title>
        <authorList>
            <person name="Kang H."/>
            <person name="Kim H."/>
            <person name="Joh K."/>
        </authorList>
    </citation>
    <scope>NUCLEOTIDE SEQUENCE [LARGE SCALE GENOMIC DNA]</scope>
    <source>
        <strain evidence="1 2">HMF7856</strain>
    </source>
</reference>
<gene>
    <name evidence="1" type="ORF">GO620_002425</name>
</gene>
<dbReference type="AlphaFoldDB" id="A0A6I4HTZ1"/>
<name>A0A6I4HTZ1_9SPHI</name>
<organism evidence="1 2">
    <name type="scientific">Mucilaginibacter ginkgonis</name>
    <dbReference type="NCBI Taxonomy" id="2682091"/>
    <lineage>
        <taxon>Bacteria</taxon>
        <taxon>Pseudomonadati</taxon>
        <taxon>Bacteroidota</taxon>
        <taxon>Sphingobacteriia</taxon>
        <taxon>Sphingobacteriales</taxon>
        <taxon>Sphingobacteriaceae</taxon>
        <taxon>Mucilaginibacter</taxon>
    </lineage>
</organism>
<keyword evidence="2" id="KW-1185">Reference proteome</keyword>
<evidence type="ECO:0000313" key="1">
    <source>
        <dbReference type="EMBL" id="QQL50330.1"/>
    </source>
</evidence>
<proteinExistence type="predicted"/>
<sequence>MTQVYFINQASFAPYQDISINVKPARLNTFIKKAQDLDLRLILGDRLFYDLLKCCNQNGTTKDDAPAQYVKLIMGCDYTNGLGQELSYDGLTPALVYFTLSRLVENDSIKYTANGPVVKAAEGNTHLSYSDTVKIAQQYRSIANSYTRGIESFLNANSTDFPQWQYNESLVTARQPGARIRSVDKTEFNYPAADQFFNTEIFYK</sequence>